<dbReference type="SUPFAM" id="SSF56214">
    <property type="entry name" value="4'-phosphopantetheinyl transferase"/>
    <property type="match status" value="1"/>
</dbReference>
<keyword evidence="5 8" id="KW-0460">Magnesium</keyword>
<dbReference type="EC" id="2.7.8.7" evidence="8"/>
<evidence type="ECO:0000256" key="4">
    <source>
        <dbReference type="ARBA" id="ARBA00022832"/>
    </source>
</evidence>
<reference evidence="10" key="1">
    <citation type="submission" date="2016-04" db="EMBL/GenBank/DDBJ databases">
        <authorList>
            <person name="Evans L.H."/>
            <person name="Alamgir A."/>
            <person name="Owens N."/>
            <person name="Weber N.D."/>
            <person name="Virtaneva K."/>
            <person name="Barbian K."/>
            <person name="Babar A."/>
            <person name="Rosenke K."/>
        </authorList>
    </citation>
    <scope>NUCLEOTIDE SEQUENCE</scope>
    <source>
        <strain evidence="10">86</strain>
    </source>
</reference>
<dbReference type="GO" id="GO:0005737">
    <property type="term" value="C:cytoplasm"/>
    <property type="evidence" value="ECO:0007669"/>
    <property type="project" value="UniProtKB-SubCell"/>
</dbReference>
<comment type="subcellular location">
    <subcellularLocation>
        <location evidence="8">Cytoplasm</location>
    </subcellularLocation>
</comment>
<keyword evidence="8" id="KW-0963">Cytoplasm</keyword>
<dbReference type="InterPro" id="IPR008278">
    <property type="entry name" value="4-PPantetheinyl_Trfase_dom"/>
</dbReference>
<feature type="domain" description="4'-phosphopantetheinyl transferase" evidence="9">
    <location>
        <begin position="4"/>
        <end position="104"/>
    </location>
</feature>
<evidence type="ECO:0000313" key="10">
    <source>
        <dbReference type="EMBL" id="SBV93326.1"/>
    </source>
</evidence>
<dbReference type="Gene3D" id="3.90.470.20">
    <property type="entry name" value="4'-phosphopantetheinyl transferase domain"/>
    <property type="match status" value="1"/>
</dbReference>
<dbReference type="GO" id="GO:0008897">
    <property type="term" value="F:holo-[acyl-carrier-protein] synthase activity"/>
    <property type="evidence" value="ECO:0007669"/>
    <property type="project" value="UniProtKB-UniRule"/>
</dbReference>
<evidence type="ECO:0000256" key="3">
    <source>
        <dbReference type="ARBA" id="ARBA00022723"/>
    </source>
</evidence>
<dbReference type="NCBIfam" id="TIGR00556">
    <property type="entry name" value="pantethn_trn"/>
    <property type="match status" value="1"/>
</dbReference>
<proteinExistence type="inferred from homology"/>
<keyword evidence="3 8" id="KW-0479">Metal-binding</keyword>
<evidence type="ECO:0000256" key="1">
    <source>
        <dbReference type="ARBA" id="ARBA00022516"/>
    </source>
</evidence>
<dbReference type="NCBIfam" id="TIGR00516">
    <property type="entry name" value="acpS"/>
    <property type="match status" value="1"/>
</dbReference>
<evidence type="ECO:0000259" key="9">
    <source>
        <dbReference type="Pfam" id="PF01648"/>
    </source>
</evidence>
<evidence type="ECO:0000256" key="5">
    <source>
        <dbReference type="ARBA" id="ARBA00022842"/>
    </source>
</evidence>
<gene>
    <name evidence="8 10" type="primary">acpS</name>
    <name evidence="10" type="ORF">KL86DPRO_10514</name>
</gene>
<comment type="cofactor">
    <cofactor evidence="8">
        <name>Mg(2+)</name>
        <dbReference type="ChEBI" id="CHEBI:18420"/>
    </cofactor>
</comment>
<organism evidence="10">
    <name type="scientific">uncultured delta proteobacterium</name>
    <dbReference type="NCBI Taxonomy" id="34034"/>
    <lineage>
        <taxon>Bacteria</taxon>
        <taxon>Deltaproteobacteria</taxon>
        <taxon>environmental samples</taxon>
    </lineage>
</organism>
<name>A0A212J1I7_9DELT</name>
<dbReference type="InterPro" id="IPR002582">
    <property type="entry name" value="ACPS"/>
</dbReference>
<feature type="binding site" evidence="8">
    <location>
        <position position="58"/>
    </location>
    <ligand>
        <name>Mg(2+)</name>
        <dbReference type="ChEBI" id="CHEBI:18420"/>
    </ligand>
</feature>
<keyword evidence="2 8" id="KW-0808">Transferase</keyword>
<evidence type="ECO:0000256" key="8">
    <source>
        <dbReference type="HAMAP-Rule" id="MF_00101"/>
    </source>
</evidence>
<evidence type="ECO:0000256" key="6">
    <source>
        <dbReference type="ARBA" id="ARBA00023098"/>
    </source>
</evidence>
<comment type="catalytic activity">
    <reaction evidence="8">
        <text>apo-[ACP] + CoA = holo-[ACP] + adenosine 3',5'-bisphosphate + H(+)</text>
        <dbReference type="Rhea" id="RHEA:12068"/>
        <dbReference type="Rhea" id="RHEA-COMP:9685"/>
        <dbReference type="Rhea" id="RHEA-COMP:9690"/>
        <dbReference type="ChEBI" id="CHEBI:15378"/>
        <dbReference type="ChEBI" id="CHEBI:29999"/>
        <dbReference type="ChEBI" id="CHEBI:57287"/>
        <dbReference type="ChEBI" id="CHEBI:58343"/>
        <dbReference type="ChEBI" id="CHEBI:64479"/>
        <dbReference type="EC" id="2.7.8.7"/>
    </reaction>
</comment>
<accession>A0A212J1I7</accession>
<keyword evidence="6 8" id="KW-0443">Lipid metabolism</keyword>
<dbReference type="HAMAP" id="MF_00101">
    <property type="entry name" value="AcpS"/>
    <property type="match status" value="1"/>
</dbReference>
<protein>
    <recommendedName>
        <fullName evidence="8">Holo-[acyl-carrier-protein] synthase</fullName>
        <shortName evidence="8">Holo-ACP synthase</shortName>
        <ecNumber evidence="8">2.7.8.7</ecNumber>
    </recommendedName>
    <alternativeName>
        <fullName evidence="8">4'-phosphopantetheinyl transferase AcpS</fullName>
    </alternativeName>
</protein>
<feature type="binding site" evidence="8">
    <location>
        <position position="8"/>
    </location>
    <ligand>
        <name>Mg(2+)</name>
        <dbReference type="ChEBI" id="CHEBI:18420"/>
    </ligand>
</feature>
<keyword evidence="7 8" id="KW-0275">Fatty acid biosynthesis</keyword>
<keyword evidence="1 8" id="KW-0444">Lipid biosynthesis</keyword>
<dbReference type="NCBIfam" id="NF011251">
    <property type="entry name" value="PRK14657.1"/>
    <property type="match status" value="1"/>
</dbReference>
<evidence type="ECO:0000256" key="7">
    <source>
        <dbReference type="ARBA" id="ARBA00023160"/>
    </source>
</evidence>
<dbReference type="Pfam" id="PF01648">
    <property type="entry name" value="ACPS"/>
    <property type="match status" value="1"/>
</dbReference>
<sequence length="128" mass="13880">MILGLGLDVTELSRIARVWDKFGIRFAQKILHPDEMARLEQLGGSKVQFLASRFAAKEAAVKALGTGFSEGVLPVDIAVASLPGGRPVLQLHGMARERFQRMGADTTHLSLTHGRETVAAVVIFERTA</sequence>
<dbReference type="InterPro" id="IPR037143">
    <property type="entry name" value="4-PPantetheinyl_Trfase_dom_sf"/>
</dbReference>
<dbReference type="GO" id="GO:0000287">
    <property type="term" value="F:magnesium ion binding"/>
    <property type="evidence" value="ECO:0007669"/>
    <property type="project" value="UniProtKB-UniRule"/>
</dbReference>
<dbReference type="EMBL" id="FLUQ01000001">
    <property type="protein sequence ID" value="SBV93326.1"/>
    <property type="molecule type" value="Genomic_DNA"/>
</dbReference>
<comment type="similarity">
    <text evidence="8">Belongs to the P-Pant transferase superfamily. AcpS family.</text>
</comment>
<dbReference type="GO" id="GO:0006633">
    <property type="term" value="P:fatty acid biosynthetic process"/>
    <property type="evidence" value="ECO:0007669"/>
    <property type="project" value="UniProtKB-UniRule"/>
</dbReference>
<comment type="function">
    <text evidence="8">Transfers the 4'-phosphopantetheine moiety from coenzyme A to a Ser of acyl-carrier-protein.</text>
</comment>
<dbReference type="InterPro" id="IPR004568">
    <property type="entry name" value="Ppantetheine-prot_Trfase_dom"/>
</dbReference>
<dbReference type="AlphaFoldDB" id="A0A212J1I7"/>
<keyword evidence="4 8" id="KW-0276">Fatty acid metabolism</keyword>
<evidence type="ECO:0000256" key="2">
    <source>
        <dbReference type="ARBA" id="ARBA00022679"/>
    </source>
</evidence>